<feature type="domain" description="YgjP-like metallopeptidase" evidence="1">
    <location>
        <begin position="95"/>
        <end position="188"/>
    </location>
</feature>
<gene>
    <name evidence="2" type="ORF">E4P47_02455</name>
</gene>
<protein>
    <submittedName>
        <fullName evidence="2">M48 family peptidase</fullName>
    </submittedName>
</protein>
<dbReference type="OrthoDB" id="9811177at2"/>
<dbReference type="PANTHER" id="PTHR30399">
    <property type="entry name" value="UNCHARACTERIZED PROTEIN YGJP"/>
    <property type="match status" value="1"/>
</dbReference>
<dbReference type="PANTHER" id="PTHR30399:SF1">
    <property type="entry name" value="UTP PYROPHOSPHATASE"/>
    <property type="match status" value="1"/>
</dbReference>
<dbReference type="InterPro" id="IPR053136">
    <property type="entry name" value="UTP_pyrophosphatase-like"/>
</dbReference>
<dbReference type="Gene3D" id="3.30.2010.10">
    <property type="entry name" value="Metalloproteases ('zincins'), catalytic domain"/>
    <property type="match status" value="1"/>
</dbReference>
<dbReference type="InterPro" id="IPR002725">
    <property type="entry name" value="YgjP-like_metallopeptidase"/>
</dbReference>
<evidence type="ECO:0000313" key="3">
    <source>
        <dbReference type="Proteomes" id="UP000297225"/>
    </source>
</evidence>
<dbReference type="EMBL" id="SPNC01000021">
    <property type="protein sequence ID" value="TFH96426.1"/>
    <property type="molecule type" value="Genomic_DNA"/>
</dbReference>
<sequence>MVEYPLSSGKSVIKTLFSGTCPVVVTWKAVKHFTLRLSHTTGQVHLSAPLQATEAEVAEVLAAKARWIAQAAAKGEMVMAEHSKTIEDKDVTYLETQLSLFLSKWSKILQVEVRRADIKAVRSYWGKCLPHTKKVYFAMRLAFYPPEVIEYIVVHELLHFHIHNHGASFRQAMDRLLPDWRQRDKLLTSPSRR</sequence>
<keyword evidence="3" id="KW-1185">Reference proteome</keyword>
<reference evidence="2 3" key="1">
    <citation type="submission" date="2019-03" db="EMBL/GenBank/DDBJ databases">
        <title>Porphyromonas levii Isolated from the Uterus of Dairy Cows.</title>
        <authorList>
            <person name="Francis A.M."/>
        </authorList>
    </citation>
    <scope>NUCLEOTIDE SEQUENCE [LARGE SCALE GENOMIC DNA]</scope>
    <source>
        <strain evidence="2 3">AF5678</strain>
    </source>
</reference>
<dbReference type="STRING" id="1122973.GCA_000379925_01148"/>
<dbReference type="Proteomes" id="UP000297225">
    <property type="component" value="Unassembled WGS sequence"/>
</dbReference>
<evidence type="ECO:0000313" key="2">
    <source>
        <dbReference type="EMBL" id="TFH96426.1"/>
    </source>
</evidence>
<organism evidence="2 3">
    <name type="scientific">Porphyromonas levii</name>
    <dbReference type="NCBI Taxonomy" id="28114"/>
    <lineage>
        <taxon>Bacteria</taxon>
        <taxon>Pseudomonadati</taxon>
        <taxon>Bacteroidota</taxon>
        <taxon>Bacteroidia</taxon>
        <taxon>Bacteroidales</taxon>
        <taxon>Porphyromonadaceae</taxon>
        <taxon>Porphyromonas</taxon>
    </lineage>
</organism>
<evidence type="ECO:0000259" key="1">
    <source>
        <dbReference type="Pfam" id="PF01863"/>
    </source>
</evidence>
<dbReference type="Pfam" id="PF01863">
    <property type="entry name" value="YgjP-like"/>
    <property type="match status" value="1"/>
</dbReference>
<proteinExistence type="predicted"/>
<comment type="caution">
    <text evidence="2">The sequence shown here is derived from an EMBL/GenBank/DDBJ whole genome shotgun (WGS) entry which is preliminary data.</text>
</comment>
<name>A0A4Y8WQL9_9PORP</name>
<dbReference type="CDD" id="cd07344">
    <property type="entry name" value="M48_yhfN_like"/>
    <property type="match status" value="1"/>
</dbReference>
<dbReference type="AlphaFoldDB" id="A0A4Y8WQL9"/>
<accession>A0A4Y8WQL9</accession>